<dbReference type="RefSeq" id="WP_380163930.1">
    <property type="nucleotide sequence ID" value="NZ_JBHTNU010000005.1"/>
</dbReference>
<keyword evidence="2" id="KW-1003">Cell membrane</keyword>
<gene>
    <name evidence="8" type="ORF">ACFQ4Y_06785</name>
</gene>
<dbReference type="EMBL" id="JBHTNU010000005">
    <property type="protein sequence ID" value="MFD1426646.1"/>
    <property type="molecule type" value="Genomic_DNA"/>
</dbReference>
<dbReference type="PANTHER" id="PTHR40077">
    <property type="entry name" value="MEMBRANE PROTEIN-RELATED"/>
    <property type="match status" value="1"/>
</dbReference>
<evidence type="ECO:0000256" key="6">
    <source>
        <dbReference type="SAM" id="Phobius"/>
    </source>
</evidence>
<keyword evidence="3 6" id="KW-0812">Transmembrane</keyword>
<evidence type="ECO:0000256" key="1">
    <source>
        <dbReference type="ARBA" id="ARBA00004651"/>
    </source>
</evidence>
<dbReference type="Proteomes" id="UP001597282">
    <property type="component" value="Unassembled WGS sequence"/>
</dbReference>
<dbReference type="Pfam" id="PF12823">
    <property type="entry name" value="DUF3817"/>
    <property type="match status" value="1"/>
</dbReference>
<evidence type="ECO:0000259" key="7">
    <source>
        <dbReference type="Pfam" id="PF12823"/>
    </source>
</evidence>
<accession>A0ABW4CAY4</accession>
<dbReference type="PANTHER" id="PTHR40077:SF1">
    <property type="entry name" value="MEMBRANE PROTEIN"/>
    <property type="match status" value="1"/>
</dbReference>
<evidence type="ECO:0000256" key="5">
    <source>
        <dbReference type="ARBA" id="ARBA00023136"/>
    </source>
</evidence>
<keyword evidence="4 6" id="KW-1133">Transmembrane helix</keyword>
<keyword evidence="9" id="KW-1185">Reference proteome</keyword>
<comment type="subcellular location">
    <subcellularLocation>
        <location evidence="1">Cell membrane</location>
        <topology evidence="1">Multi-pass membrane protein</topology>
    </subcellularLocation>
</comment>
<protein>
    <submittedName>
        <fullName evidence="8">DUF3817 domain-containing protein</fullName>
    </submittedName>
</protein>
<proteinExistence type="predicted"/>
<comment type="caution">
    <text evidence="8">The sequence shown here is derived from an EMBL/GenBank/DDBJ whole genome shotgun (WGS) entry which is preliminary data.</text>
</comment>
<keyword evidence="5 6" id="KW-0472">Membrane</keyword>
<dbReference type="InterPro" id="IPR023845">
    <property type="entry name" value="DUF3817_TM"/>
</dbReference>
<evidence type="ECO:0000256" key="4">
    <source>
        <dbReference type="ARBA" id="ARBA00022989"/>
    </source>
</evidence>
<feature type="transmembrane region" description="Helical" evidence="6">
    <location>
        <begin position="26"/>
        <end position="47"/>
    </location>
</feature>
<feature type="transmembrane region" description="Helical" evidence="6">
    <location>
        <begin position="59"/>
        <end position="80"/>
    </location>
</feature>
<feature type="domain" description="DUF3817" evidence="7">
    <location>
        <begin position="23"/>
        <end position="111"/>
    </location>
</feature>
<feature type="transmembrane region" description="Helical" evidence="6">
    <location>
        <begin position="86"/>
        <end position="105"/>
    </location>
</feature>
<evidence type="ECO:0000256" key="3">
    <source>
        <dbReference type="ARBA" id="ARBA00022692"/>
    </source>
</evidence>
<name>A0ABW4CAY4_9BACL</name>
<evidence type="ECO:0000313" key="9">
    <source>
        <dbReference type="Proteomes" id="UP001597282"/>
    </source>
</evidence>
<evidence type="ECO:0000256" key="2">
    <source>
        <dbReference type="ARBA" id="ARBA00022475"/>
    </source>
</evidence>
<sequence length="115" mass="12580">MSCVSIGESAKSTEVLPHLNTPLGRFRVVSLIEGLSFLVLLGIAMPLKYFADITTAVTLVGWIHGVLFVLYIAAVAHVTLTDGWSLIRVAGALIASLLPFGPFVFDARLRRERKW</sequence>
<evidence type="ECO:0000313" key="8">
    <source>
        <dbReference type="EMBL" id="MFD1426646.1"/>
    </source>
</evidence>
<organism evidence="8 9">
    <name type="scientific">Kroppenstedtia sanguinis</name>
    <dbReference type="NCBI Taxonomy" id="1380684"/>
    <lineage>
        <taxon>Bacteria</taxon>
        <taxon>Bacillati</taxon>
        <taxon>Bacillota</taxon>
        <taxon>Bacilli</taxon>
        <taxon>Bacillales</taxon>
        <taxon>Thermoactinomycetaceae</taxon>
        <taxon>Kroppenstedtia</taxon>
    </lineage>
</organism>
<dbReference type="NCBIfam" id="TIGR03954">
    <property type="entry name" value="integ_memb_HG"/>
    <property type="match status" value="1"/>
</dbReference>
<reference evidence="9" key="1">
    <citation type="journal article" date="2019" name="Int. J. Syst. Evol. Microbiol.">
        <title>The Global Catalogue of Microorganisms (GCM) 10K type strain sequencing project: providing services to taxonomists for standard genome sequencing and annotation.</title>
        <authorList>
            <consortium name="The Broad Institute Genomics Platform"/>
            <consortium name="The Broad Institute Genome Sequencing Center for Infectious Disease"/>
            <person name="Wu L."/>
            <person name="Ma J."/>
        </authorList>
    </citation>
    <scope>NUCLEOTIDE SEQUENCE [LARGE SCALE GENOMIC DNA]</scope>
    <source>
        <strain evidence="9">S1</strain>
    </source>
</reference>